<dbReference type="EMBL" id="JAMZIH010000493">
    <property type="protein sequence ID" value="KAJ1679261.1"/>
    <property type="molecule type" value="Genomic_DNA"/>
</dbReference>
<keyword evidence="2" id="KW-1185">Reference proteome</keyword>
<reference evidence="1" key="1">
    <citation type="submission" date="2022-06" db="EMBL/GenBank/DDBJ databases">
        <title>Phylogenomic reconstructions and comparative analyses of Kickxellomycotina fungi.</title>
        <authorList>
            <person name="Reynolds N.K."/>
            <person name="Stajich J.E."/>
            <person name="Barry K."/>
            <person name="Grigoriev I.V."/>
            <person name="Crous P."/>
            <person name="Smith M.E."/>
        </authorList>
    </citation>
    <scope>NUCLEOTIDE SEQUENCE</scope>
    <source>
        <strain evidence="1">RSA 2271</strain>
    </source>
</reference>
<feature type="non-terminal residue" evidence="1">
    <location>
        <position position="1"/>
    </location>
</feature>
<gene>
    <name evidence="1" type="primary">VAC8</name>
    <name evidence="1" type="ORF">EV182_002408</name>
</gene>
<evidence type="ECO:0000313" key="1">
    <source>
        <dbReference type="EMBL" id="KAJ1679261.1"/>
    </source>
</evidence>
<evidence type="ECO:0000313" key="2">
    <source>
        <dbReference type="Proteomes" id="UP001145114"/>
    </source>
</evidence>
<proteinExistence type="predicted"/>
<sequence>SSYNDETQSLLGRDEQEAAVFVKLLFESPDFHNIDLYDPKLLSSLAALTYSNELRLQKTAALAYSEITEHDVRPVSEDTIQPIVYLMRVPSLEVQRNASAALGHLTRCAENQTIVIQMGVLEPLIRQMLTPNVDAQCNAVGCITNLATADENKEAIANSGALVPLIRLARTPESRVQKNAVGALMNMTHISTTREQLVRSNAVPVLVSLLSAADPDVQYYCATALSNIAVDESHRQLLARTEPALGPELIRLMSADDIRVKSQATLALRNLASHSQYQRDLIRQGILIPLRAQIDSGRGAVELAAIACLRNLSILEENGQVLVDAGFLVPLVGKLETNSYMYWNELASHLVATLRNLASGDQPGHEIVQRAILEQGALDPMKRVLGDPAVDATIKVEICEIVGALASNGNLKEPIIQAGFVGLLVGFAHSGYHHLQLSSASAVARLAADHTDHSVFVEAWSKPHGGIEQYLINYLMDDMLEYRYVALLTVLVFVRGGNPDLKRSIDCNPMLSRLLASVSDEISGARPAKAGGSEPCSLSGNSEGQYQNFPLQRALTSSSEHAASLDDCRISRSSGDMG</sequence>
<feature type="non-terminal residue" evidence="1">
    <location>
        <position position="578"/>
    </location>
</feature>
<dbReference type="Proteomes" id="UP001145114">
    <property type="component" value="Unassembled WGS sequence"/>
</dbReference>
<comment type="caution">
    <text evidence="1">The sequence shown here is derived from an EMBL/GenBank/DDBJ whole genome shotgun (WGS) entry which is preliminary data.</text>
</comment>
<name>A0ACC1HUC8_9FUNG</name>
<accession>A0ACC1HUC8</accession>
<organism evidence="1 2">
    <name type="scientific">Spiromyces aspiralis</name>
    <dbReference type="NCBI Taxonomy" id="68401"/>
    <lineage>
        <taxon>Eukaryota</taxon>
        <taxon>Fungi</taxon>
        <taxon>Fungi incertae sedis</taxon>
        <taxon>Zoopagomycota</taxon>
        <taxon>Kickxellomycotina</taxon>
        <taxon>Kickxellomycetes</taxon>
        <taxon>Kickxellales</taxon>
        <taxon>Kickxellaceae</taxon>
        <taxon>Spiromyces</taxon>
    </lineage>
</organism>
<protein>
    <submittedName>
        <fullName evidence="1">Vacuolar protein 8</fullName>
    </submittedName>
</protein>